<dbReference type="AlphaFoldDB" id="A0AAU2VGK6"/>
<gene>
    <name evidence="2" type="ORF">OG549_39350</name>
</gene>
<dbReference type="InterPro" id="IPR057746">
    <property type="entry name" value="CpnT-like_N"/>
</dbReference>
<protein>
    <recommendedName>
        <fullName evidence="1">Outer membrane channel protein CpnT-like N-terminal domain-containing protein</fullName>
    </recommendedName>
</protein>
<evidence type="ECO:0000259" key="1">
    <source>
        <dbReference type="Pfam" id="PF25547"/>
    </source>
</evidence>
<reference evidence="2" key="1">
    <citation type="submission" date="2022-10" db="EMBL/GenBank/DDBJ databases">
        <title>The complete genomes of actinobacterial strains from the NBC collection.</title>
        <authorList>
            <person name="Joergensen T.S."/>
            <person name="Alvarez Arevalo M."/>
            <person name="Sterndorff E.B."/>
            <person name="Faurdal D."/>
            <person name="Vuksanovic O."/>
            <person name="Mourched A.-S."/>
            <person name="Charusanti P."/>
            <person name="Shaw S."/>
            <person name="Blin K."/>
            <person name="Weber T."/>
        </authorList>
    </citation>
    <scope>NUCLEOTIDE SEQUENCE</scope>
    <source>
        <strain evidence="2">NBC_00003</strain>
    </source>
</reference>
<accession>A0AAU2VGK6</accession>
<dbReference type="EMBL" id="CP108318">
    <property type="protein sequence ID" value="WTW66194.1"/>
    <property type="molecule type" value="Genomic_DNA"/>
</dbReference>
<feature type="domain" description="Outer membrane channel protein CpnT-like N-terminal" evidence="1">
    <location>
        <begin position="64"/>
        <end position="162"/>
    </location>
</feature>
<organism evidence="2">
    <name type="scientific">Streptomyces sp. NBC_00003</name>
    <dbReference type="NCBI Taxonomy" id="2903608"/>
    <lineage>
        <taxon>Bacteria</taxon>
        <taxon>Bacillati</taxon>
        <taxon>Actinomycetota</taxon>
        <taxon>Actinomycetes</taxon>
        <taxon>Kitasatosporales</taxon>
        <taxon>Streptomycetaceae</taxon>
        <taxon>Streptomyces</taxon>
    </lineage>
</organism>
<sequence length="407" mass="42415">MAAESAVVASFLGQQGDVTRSMGDPGADCPQQYLGLGNELPEVAGDTAWYDQYAPGGRSDRFRGSPEKLRDVAGCWRRGGELLLRFLEDAQAHASTASKAHSGEAAEAFWQYFRNSVGLGVPPQRAQQDEPLVTNLVAACNQLAKACDSYAGHAQDAKRKIQQHHLDPFTFDMPWDQPMFGGNGYDGGLKDVVLDDPCIHQLGDGRAHPPGRGGCGAAERSVAPGHAAEAAGGKASAAGLAGGPGSALTGAGLAARALECRGDVVERAAVLPLWVDLAVVRSEVASVEALHGMPFGAYAPQVIWLDCLPAGSEQLLEEAARFGTGVVQWQGGGEPQVLVPVQPLADVTVTAAGWCPVPAACVRPARRHGMLGAALLAGHSVLPTRGRFGGVAYCSYARAGRAGWPRA</sequence>
<name>A0AAU2VGK6_9ACTN</name>
<dbReference type="Pfam" id="PF25547">
    <property type="entry name" value="WXG100_2"/>
    <property type="match status" value="1"/>
</dbReference>
<evidence type="ECO:0000313" key="2">
    <source>
        <dbReference type="EMBL" id="WTW66194.1"/>
    </source>
</evidence>
<proteinExistence type="predicted"/>